<name>A0A0G4GHP6_VITBC</name>
<reference evidence="2 3" key="1">
    <citation type="submission" date="2014-11" db="EMBL/GenBank/DDBJ databases">
        <authorList>
            <person name="Zhu J."/>
            <person name="Qi W."/>
            <person name="Song R."/>
        </authorList>
    </citation>
    <scope>NUCLEOTIDE SEQUENCE [LARGE SCALE GENOMIC DNA]</scope>
</reference>
<dbReference type="FunCoup" id="A0A0G4GHP6">
    <property type="interactions" value="11"/>
</dbReference>
<dbReference type="EMBL" id="CDMY01000666">
    <property type="protein sequence ID" value="CEM29154.1"/>
    <property type="molecule type" value="Genomic_DNA"/>
</dbReference>
<accession>A0A0G4GHP6</accession>
<organism evidence="2 3">
    <name type="scientific">Vitrella brassicaformis (strain CCMP3155)</name>
    <dbReference type="NCBI Taxonomy" id="1169540"/>
    <lineage>
        <taxon>Eukaryota</taxon>
        <taxon>Sar</taxon>
        <taxon>Alveolata</taxon>
        <taxon>Colpodellida</taxon>
        <taxon>Vitrellaceae</taxon>
        <taxon>Vitrella</taxon>
    </lineage>
</organism>
<evidence type="ECO:0000313" key="2">
    <source>
        <dbReference type="EMBL" id="CEM29154.1"/>
    </source>
</evidence>
<dbReference type="Proteomes" id="UP000041254">
    <property type="component" value="Unassembled WGS sequence"/>
</dbReference>
<dbReference type="AlphaFoldDB" id="A0A0G4GHP6"/>
<dbReference type="InParanoid" id="A0A0G4GHP6"/>
<dbReference type="PhylomeDB" id="A0A0G4GHP6"/>
<keyword evidence="3" id="KW-1185">Reference proteome</keyword>
<keyword evidence="1" id="KW-0472">Membrane</keyword>
<protein>
    <submittedName>
        <fullName evidence="2">Uncharacterized protein</fullName>
    </submittedName>
</protein>
<keyword evidence="1" id="KW-0812">Transmembrane</keyword>
<proteinExistence type="predicted"/>
<sequence length="127" mass="15367">MRVSNVRLAPPMLPRHGGPAYWLIRNGWRNHQHYVKKAMAKWWEYNGETSLSDWNAKPKKSLDPRLNLWFWQVDRGEWGGLGARAWTELMLWTAIPMCYATVVFRLWWRMRDNGKFMVFSKWRELEI</sequence>
<evidence type="ECO:0000313" key="3">
    <source>
        <dbReference type="Proteomes" id="UP000041254"/>
    </source>
</evidence>
<feature type="transmembrane region" description="Helical" evidence="1">
    <location>
        <begin position="89"/>
        <end position="108"/>
    </location>
</feature>
<keyword evidence="1" id="KW-1133">Transmembrane helix</keyword>
<evidence type="ECO:0000256" key="1">
    <source>
        <dbReference type="SAM" id="Phobius"/>
    </source>
</evidence>
<dbReference type="VEuPathDB" id="CryptoDB:Vbra_9996"/>
<gene>
    <name evidence="2" type="ORF">Vbra_9996</name>
</gene>